<comment type="caution">
    <text evidence="3">The sequence shown here is derived from an EMBL/GenBank/DDBJ whole genome shotgun (WGS) entry which is preliminary data.</text>
</comment>
<dbReference type="Proteomes" id="UP000325081">
    <property type="component" value="Unassembled WGS sequence"/>
</dbReference>
<keyword evidence="2" id="KW-0812">Transmembrane</keyword>
<keyword evidence="2" id="KW-0472">Membrane</keyword>
<dbReference type="PANTHER" id="PTHR36712:SF1">
    <property type="entry name" value="TRANSMEMBRANE PROTEIN"/>
    <property type="match status" value="1"/>
</dbReference>
<protein>
    <submittedName>
        <fullName evidence="3">Non-capsid protein NS-1</fullName>
    </submittedName>
</protein>
<evidence type="ECO:0000313" key="3">
    <source>
        <dbReference type="EMBL" id="GER50564.1"/>
    </source>
</evidence>
<evidence type="ECO:0000256" key="1">
    <source>
        <dbReference type="SAM" id="MobiDB-lite"/>
    </source>
</evidence>
<proteinExistence type="predicted"/>
<reference evidence="4" key="1">
    <citation type="journal article" date="2019" name="Curr. Biol.">
        <title>Genome Sequence of Striga asiatica Provides Insight into the Evolution of Plant Parasitism.</title>
        <authorList>
            <person name="Yoshida S."/>
            <person name="Kim S."/>
            <person name="Wafula E.K."/>
            <person name="Tanskanen J."/>
            <person name="Kim Y.M."/>
            <person name="Honaas L."/>
            <person name="Yang Z."/>
            <person name="Spallek T."/>
            <person name="Conn C.E."/>
            <person name="Ichihashi Y."/>
            <person name="Cheong K."/>
            <person name="Cui S."/>
            <person name="Der J.P."/>
            <person name="Gundlach H."/>
            <person name="Jiao Y."/>
            <person name="Hori C."/>
            <person name="Ishida J.K."/>
            <person name="Kasahara H."/>
            <person name="Kiba T."/>
            <person name="Kim M.S."/>
            <person name="Koo N."/>
            <person name="Laohavisit A."/>
            <person name="Lee Y.H."/>
            <person name="Lumba S."/>
            <person name="McCourt P."/>
            <person name="Mortimer J.C."/>
            <person name="Mutuku J.M."/>
            <person name="Nomura T."/>
            <person name="Sasaki-Sekimoto Y."/>
            <person name="Seto Y."/>
            <person name="Wang Y."/>
            <person name="Wakatake T."/>
            <person name="Sakakibara H."/>
            <person name="Demura T."/>
            <person name="Yamaguchi S."/>
            <person name="Yoneyama K."/>
            <person name="Manabe R.I."/>
            <person name="Nelson D.C."/>
            <person name="Schulman A.H."/>
            <person name="Timko M.P."/>
            <person name="dePamphilis C.W."/>
            <person name="Choi D."/>
            <person name="Shirasu K."/>
        </authorList>
    </citation>
    <scope>NUCLEOTIDE SEQUENCE [LARGE SCALE GENOMIC DNA]</scope>
    <source>
        <strain evidence="4">cv. UVA1</strain>
    </source>
</reference>
<dbReference type="OrthoDB" id="2012779at2759"/>
<sequence length="200" mass="22768">MKKEKEKNVKINRRIDSAAEGSRDEDSARGEEVKIEYGRGYVHTSHFISPSSRSDFATGICPGEIPGGPGFVLCSSKMRRIYDDWLEILKIQMFRRLVSYTRFFCFAALISYVFTNNTNRAGYSRADQFYASLPAGTELLADKQRYLYKAALGNCFEVQDWGSIEWSILAKHFERQGKLPYAYHAQYMAHLASQGQVDGS</sequence>
<keyword evidence="2" id="KW-1133">Transmembrane helix</keyword>
<name>A0A5A7R2E9_STRAF</name>
<feature type="transmembrane region" description="Helical" evidence="2">
    <location>
        <begin position="97"/>
        <end position="115"/>
    </location>
</feature>
<evidence type="ECO:0000256" key="2">
    <source>
        <dbReference type="SAM" id="Phobius"/>
    </source>
</evidence>
<gene>
    <name evidence="3" type="ORF">STAS_27885</name>
</gene>
<dbReference type="EMBL" id="BKCP01009403">
    <property type="protein sequence ID" value="GER50564.1"/>
    <property type="molecule type" value="Genomic_DNA"/>
</dbReference>
<organism evidence="3 4">
    <name type="scientific">Striga asiatica</name>
    <name type="common">Asiatic witchweed</name>
    <name type="synonym">Buchnera asiatica</name>
    <dbReference type="NCBI Taxonomy" id="4170"/>
    <lineage>
        <taxon>Eukaryota</taxon>
        <taxon>Viridiplantae</taxon>
        <taxon>Streptophyta</taxon>
        <taxon>Embryophyta</taxon>
        <taxon>Tracheophyta</taxon>
        <taxon>Spermatophyta</taxon>
        <taxon>Magnoliopsida</taxon>
        <taxon>eudicotyledons</taxon>
        <taxon>Gunneridae</taxon>
        <taxon>Pentapetalae</taxon>
        <taxon>asterids</taxon>
        <taxon>lamiids</taxon>
        <taxon>Lamiales</taxon>
        <taxon>Orobanchaceae</taxon>
        <taxon>Buchnereae</taxon>
        <taxon>Striga</taxon>
    </lineage>
</organism>
<accession>A0A5A7R2E9</accession>
<keyword evidence="4" id="KW-1185">Reference proteome</keyword>
<dbReference type="PANTHER" id="PTHR36712">
    <property type="entry name" value="TRANSMEMBRANE PROTEIN"/>
    <property type="match status" value="1"/>
</dbReference>
<feature type="region of interest" description="Disordered" evidence="1">
    <location>
        <begin position="1"/>
        <end position="30"/>
    </location>
</feature>
<evidence type="ECO:0000313" key="4">
    <source>
        <dbReference type="Proteomes" id="UP000325081"/>
    </source>
</evidence>
<dbReference type="AlphaFoldDB" id="A0A5A7R2E9"/>